<dbReference type="InterPro" id="IPR040701">
    <property type="entry name" value="Bact_RF_family2"/>
</dbReference>
<accession>A0ABU7MZB7</accession>
<dbReference type="RefSeq" id="WP_330507091.1">
    <property type="nucleotide sequence ID" value="NZ_JAZDUE010000023.1"/>
</dbReference>
<reference evidence="1 2" key="1">
    <citation type="submission" date="2024-01" db="EMBL/GenBank/DDBJ databases">
        <title>Draft genome sequence of Gordonia sp. PKS22-38.</title>
        <authorList>
            <person name="Suphannarot A."/>
            <person name="Mingma R."/>
        </authorList>
    </citation>
    <scope>NUCLEOTIDE SEQUENCE [LARGE SCALE GENOMIC DNA]</scope>
    <source>
        <strain evidence="1 2">PKS22-38</strain>
    </source>
</reference>
<protein>
    <recommendedName>
        <fullName evidence="3">Peptide chain release factor 1 (ERF1)</fullName>
    </recommendedName>
</protein>
<name>A0ABU7MZB7_9ACTN</name>
<dbReference type="Pfam" id="PF18844">
    <property type="entry name" value="baeRF_family2"/>
    <property type="match status" value="1"/>
</dbReference>
<dbReference type="Proteomes" id="UP001335729">
    <property type="component" value="Unassembled WGS sequence"/>
</dbReference>
<organism evidence="1 2">
    <name type="scientific">Gordonia prachuapensis</name>
    <dbReference type="NCBI Taxonomy" id="3115651"/>
    <lineage>
        <taxon>Bacteria</taxon>
        <taxon>Bacillati</taxon>
        <taxon>Actinomycetota</taxon>
        <taxon>Actinomycetes</taxon>
        <taxon>Mycobacteriales</taxon>
        <taxon>Gordoniaceae</taxon>
        <taxon>Gordonia</taxon>
    </lineage>
</organism>
<dbReference type="InterPro" id="IPR042226">
    <property type="entry name" value="eFR1_2_sf"/>
</dbReference>
<dbReference type="Gene3D" id="3.30.420.60">
    <property type="entry name" value="eRF1 domain 2"/>
    <property type="match status" value="1"/>
</dbReference>
<gene>
    <name evidence="1" type="ORF">V1Y59_21555</name>
</gene>
<sequence length="372" mass="39946">MHTDRLRQLATEKGPFISVYLDDSHNTEEAGRGLELRWRALREQLESANAPTVALDEVETAVLDGAPPVGESGRAVVADSEQILLDEHLIRPPVSPVARWSSLPYVIPLVEHGRESVRHIVAIVDHRGADLRIINGDSVTHSETIEGEGYPVHKASGAETPGYGDPQPHTEEQARKNIREVARRLVELVDAEHPEVVFVVGEHQSVGDLSAELPKRVTEIAVDLGIGARGASIDEAVIRAAIAEEMLRRRNSALAEAAERFRAEQGRDSGLGVEGLTSVCGALRNGEVDTLLVGDLGDATVVVGDDLMAMAPTPENLSELGASPADVLRADEALPLIALRTDSDLVRLDERLAPKDGVAALLRYAPRRGSGA</sequence>
<evidence type="ECO:0000313" key="1">
    <source>
        <dbReference type="EMBL" id="MEE4025685.1"/>
    </source>
</evidence>
<evidence type="ECO:0008006" key="3">
    <source>
        <dbReference type="Google" id="ProtNLM"/>
    </source>
</evidence>
<comment type="caution">
    <text evidence="1">The sequence shown here is derived from an EMBL/GenBank/DDBJ whole genome shotgun (WGS) entry which is preliminary data.</text>
</comment>
<dbReference type="EMBL" id="JAZDUE010000023">
    <property type="protein sequence ID" value="MEE4025685.1"/>
    <property type="molecule type" value="Genomic_DNA"/>
</dbReference>
<evidence type="ECO:0000313" key="2">
    <source>
        <dbReference type="Proteomes" id="UP001335729"/>
    </source>
</evidence>
<proteinExistence type="predicted"/>
<keyword evidence="2" id="KW-1185">Reference proteome</keyword>